<proteinExistence type="predicted"/>
<dbReference type="Pfam" id="PF05258">
    <property type="entry name" value="DciA"/>
    <property type="match status" value="1"/>
</dbReference>
<dbReference type="Proteomes" id="UP000028826">
    <property type="component" value="Unassembled WGS sequence"/>
</dbReference>
<comment type="caution">
    <text evidence="1">The sequence shown here is derived from an EMBL/GenBank/DDBJ whole genome shotgun (WGS) entry which is preliminary data.</text>
</comment>
<dbReference type="STRING" id="195105.CN97_02675"/>
<dbReference type="PANTHER" id="PTHR36456">
    <property type="entry name" value="UPF0232 PROTEIN SCO3875"/>
    <property type="match status" value="1"/>
</dbReference>
<dbReference type="EMBL" id="JGYG01000014">
    <property type="protein sequence ID" value="KFI26759.1"/>
    <property type="molecule type" value="Genomic_DNA"/>
</dbReference>
<gene>
    <name evidence="1" type="ORF">CN97_02675</name>
</gene>
<evidence type="ECO:0008006" key="3">
    <source>
        <dbReference type="Google" id="ProtNLM"/>
    </source>
</evidence>
<dbReference type="AlphaFoldDB" id="A0A086XXK9"/>
<dbReference type="PANTHER" id="PTHR36456:SF1">
    <property type="entry name" value="UPF0232 PROTEIN SCO3875"/>
    <property type="match status" value="1"/>
</dbReference>
<keyword evidence="2" id="KW-1185">Reference proteome</keyword>
<dbReference type="RefSeq" id="WP_035713753.1">
    <property type="nucleotide sequence ID" value="NZ_CP035510.1"/>
</dbReference>
<organism evidence="1 2">
    <name type="scientific">Haematobacter massiliensis</name>
    <dbReference type="NCBI Taxonomy" id="195105"/>
    <lineage>
        <taxon>Bacteria</taxon>
        <taxon>Pseudomonadati</taxon>
        <taxon>Pseudomonadota</taxon>
        <taxon>Alphaproteobacteria</taxon>
        <taxon>Rhodobacterales</taxon>
        <taxon>Paracoccaceae</taxon>
        <taxon>Haematobacter</taxon>
    </lineage>
</organism>
<dbReference type="eggNOG" id="COG5389">
    <property type="taxonomic scope" value="Bacteria"/>
</dbReference>
<evidence type="ECO:0000313" key="2">
    <source>
        <dbReference type="Proteomes" id="UP000028826"/>
    </source>
</evidence>
<evidence type="ECO:0000313" key="1">
    <source>
        <dbReference type="EMBL" id="KFI26759.1"/>
    </source>
</evidence>
<dbReference type="PIRSF" id="PIRSF032064">
    <property type="entry name" value="UCP032064"/>
    <property type="match status" value="1"/>
</dbReference>
<protein>
    <recommendedName>
        <fullName evidence="3">DUF721 domain-containing protein</fullName>
    </recommendedName>
</protein>
<dbReference type="InterPro" id="IPR010593">
    <property type="entry name" value="DUF1159"/>
</dbReference>
<dbReference type="InterPro" id="IPR007922">
    <property type="entry name" value="DciA-like"/>
</dbReference>
<reference evidence="1 2" key="1">
    <citation type="submission" date="2014-03" db="EMBL/GenBank/DDBJ databases">
        <title>Genome of Haematobacter massiliensis CCUG 47968.</title>
        <authorList>
            <person name="Wang D."/>
            <person name="Wang G."/>
        </authorList>
    </citation>
    <scope>NUCLEOTIDE SEQUENCE [LARGE SCALE GENOMIC DNA]</scope>
    <source>
        <strain evidence="1 2">CCUG 47968</strain>
    </source>
</reference>
<accession>A0A086XXK9</accession>
<name>A0A086XXK9_9RHOB</name>
<sequence length="183" mass="19568">MPRKTTPPFSPPSRRMRGFEPAAGLLGERIRQAGEKRGFAVARLLTHWAEIVGPEIAAMARPVKMSYGQQGFGATLTLLTTGAQAQMLQMQLPSIVARVNACYGYSAVSRITITQTAPTGFADGHAAFTTPQPPQMPQPAPEITRRAAEATGGVQDEGLRAALERLGQNVIARAPGKDRTFGK</sequence>